<evidence type="ECO:0000313" key="5">
    <source>
        <dbReference type="Proteomes" id="UP000827892"/>
    </source>
</evidence>
<dbReference type="FunFam" id="1.10.510.10:FF:001620">
    <property type="entry name" value="Protein CBG03054"/>
    <property type="match status" value="1"/>
</dbReference>
<feature type="compositionally biased region" description="Pro residues" evidence="2">
    <location>
        <begin position="394"/>
        <end position="407"/>
    </location>
</feature>
<dbReference type="AlphaFoldDB" id="A0AAE9DKP0"/>
<dbReference type="SUPFAM" id="SSF56112">
    <property type="entry name" value="Protein kinase-like (PK-like)"/>
    <property type="match status" value="1"/>
</dbReference>
<dbReference type="Gene3D" id="1.10.510.10">
    <property type="entry name" value="Transferase(Phosphotransferase) domain 1"/>
    <property type="match status" value="1"/>
</dbReference>
<dbReference type="PROSITE" id="PS50011">
    <property type="entry name" value="PROTEIN_KINASE_DOM"/>
    <property type="match status" value="1"/>
</dbReference>
<feature type="binding site" evidence="1">
    <location>
        <position position="72"/>
    </location>
    <ligand>
        <name>ATP</name>
        <dbReference type="ChEBI" id="CHEBI:30616"/>
    </ligand>
</feature>
<dbReference type="InterPro" id="IPR017441">
    <property type="entry name" value="Protein_kinase_ATP_BS"/>
</dbReference>
<dbReference type="PANTHER" id="PTHR11909">
    <property type="entry name" value="CASEIN KINASE-RELATED"/>
    <property type="match status" value="1"/>
</dbReference>
<protein>
    <recommendedName>
        <fullName evidence="3">Protein kinase domain-containing protein</fullName>
    </recommendedName>
</protein>
<dbReference type="InterPro" id="IPR050235">
    <property type="entry name" value="CK1_Ser-Thr_kinase"/>
</dbReference>
<evidence type="ECO:0000256" key="1">
    <source>
        <dbReference type="PROSITE-ProRule" id="PRU10141"/>
    </source>
</evidence>
<proteinExistence type="predicted"/>
<dbReference type="GO" id="GO:0005524">
    <property type="term" value="F:ATP binding"/>
    <property type="evidence" value="ECO:0007669"/>
    <property type="project" value="UniProtKB-UniRule"/>
</dbReference>
<feature type="compositionally biased region" description="Basic and acidic residues" evidence="2">
    <location>
        <begin position="374"/>
        <end position="393"/>
    </location>
</feature>
<dbReference type="PROSITE" id="PS00107">
    <property type="entry name" value="PROTEIN_KINASE_ATP"/>
    <property type="match status" value="1"/>
</dbReference>
<dbReference type="Proteomes" id="UP000827892">
    <property type="component" value="Chromosome II"/>
</dbReference>
<accession>A0AAE9DKP0</accession>
<feature type="compositionally biased region" description="Polar residues" evidence="2">
    <location>
        <begin position="424"/>
        <end position="437"/>
    </location>
</feature>
<gene>
    <name evidence="4" type="ORF">L3Y34_018058</name>
</gene>
<dbReference type="InterPro" id="IPR000719">
    <property type="entry name" value="Prot_kinase_dom"/>
</dbReference>
<keyword evidence="1" id="KW-0547">Nucleotide-binding</keyword>
<evidence type="ECO:0000256" key="2">
    <source>
        <dbReference type="SAM" id="MobiDB-lite"/>
    </source>
</evidence>
<feature type="domain" description="Protein kinase" evidence="3">
    <location>
        <begin position="42"/>
        <end position="362"/>
    </location>
</feature>
<dbReference type="SMART" id="SM00220">
    <property type="entry name" value="S_TKc"/>
    <property type="match status" value="1"/>
</dbReference>
<dbReference type="Pfam" id="PF00069">
    <property type="entry name" value="Pkinase"/>
    <property type="match status" value="1"/>
</dbReference>
<dbReference type="EMBL" id="CP090892">
    <property type="protein sequence ID" value="ULU05870.1"/>
    <property type="molecule type" value="Genomic_DNA"/>
</dbReference>
<feature type="region of interest" description="Disordered" evidence="2">
    <location>
        <begin position="358"/>
        <end position="536"/>
    </location>
</feature>
<sequence>MAATIAPVVATPATPAVLTPPAPKPKEKGPACKLSTIINGQFVMVQMIGKGGYGVVYEVIRRDSPNVRFACKAELALAHNNLKTEWDLMTLLKDNKSKHNIIGVELGSERNYNYIIMHLVGPSLADLRKNIPNKSFTLYTTTVCGIQCFDSLVEIQRLGYIHRDVKPSNFAIGVLGSDEEKLVYVLDFGLCRNMFNKSKELRKPRMKAPFRGTIPYCSLNIHQRMEPGRHDDFWSLLYMMIEFHLSDLPWENMTKENTKKEKESKIDSLLGKCPLEFQMIRCYLTSLCYSREPDYAKIRGVLCQIMIKNKFTPDMPLDWQNGGPYENIFKPLAAVVKHKKSKKKVDLSELLDLPKPGTAPLYTMRDFPTPGEQEQPRDESVSKSDDTIIEKEGPPPAPKPIPKPTILPAPVLKNSNENHHKAGTTISVKPTTPAQRSTGEHNSLKPLAPTGPGARSPTHHLSLKPLTAVPQPPTTIKQSVRRVPVHRHKSDNDSVKPGAVSKHNPTTMTAKVQHPTPPFNGSVAAPAMMIPPTPKK</sequence>
<dbReference type="GO" id="GO:0004672">
    <property type="term" value="F:protein kinase activity"/>
    <property type="evidence" value="ECO:0007669"/>
    <property type="project" value="InterPro"/>
</dbReference>
<feature type="compositionally biased region" description="Basic residues" evidence="2">
    <location>
        <begin position="479"/>
        <end position="489"/>
    </location>
</feature>
<name>A0AAE9DKP0_CAEBR</name>
<organism evidence="4 5">
    <name type="scientific">Caenorhabditis briggsae</name>
    <dbReference type="NCBI Taxonomy" id="6238"/>
    <lineage>
        <taxon>Eukaryota</taxon>
        <taxon>Metazoa</taxon>
        <taxon>Ecdysozoa</taxon>
        <taxon>Nematoda</taxon>
        <taxon>Chromadorea</taxon>
        <taxon>Rhabditida</taxon>
        <taxon>Rhabditina</taxon>
        <taxon>Rhabditomorpha</taxon>
        <taxon>Rhabditoidea</taxon>
        <taxon>Rhabditidae</taxon>
        <taxon>Peloderinae</taxon>
        <taxon>Caenorhabditis</taxon>
    </lineage>
</organism>
<evidence type="ECO:0000313" key="4">
    <source>
        <dbReference type="EMBL" id="ULU05870.1"/>
    </source>
</evidence>
<keyword evidence="1" id="KW-0067">ATP-binding</keyword>
<dbReference type="InterPro" id="IPR011009">
    <property type="entry name" value="Kinase-like_dom_sf"/>
</dbReference>
<evidence type="ECO:0000259" key="3">
    <source>
        <dbReference type="PROSITE" id="PS50011"/>
    </source>
</evidence>
<reference evidence="4 5" key="1">
    <citation type="submission" date="2022-05" db="EMBL/GenBank/DDBJ databases">
        <title>Chromosome-level reference genomes for two strains of Caenorhabditis briggsae: an improved platform for comparative genomics.</title>
        <authorList>
            <person name="Stevens L."/>
            <person name="Andersen E.C."/>
        </authorList>
    </citation>
    <scope>NUCLEOTIDE SEQUENCE [LARGE SCALE GENOMIC DNA]</scope>
    <source>
        <strain evidence="4">QX1410_ONT</strain>
        <tissue evidence="4">Whole-organism</tissue>
    </source>
</reference>